<feature type="transmembrane region" description="Helical" evidence="1">
    <location>
        <begin position="67"/>
        <end position="91"/>
    </location>
</feature>
<feature type="transmembrane region" description="Helical" evidence="1">
    <location>
        <begin position="106"/>
        <end position="128"/>
    </location>
</feature>
<evidence type="ECO:0000313" key="2">
    <source>
        <dbReference type="EMBL" id="TQC51305.1"/>
    </source>
</evidence>
<keyword evidence="3" id="KW-1185">Reference proteome</keyword>
<gene>
    <name evidence="2" type="ORF">E1I18_03350</name>
</gene>
<keyword evidence="1" id="KW-1133">Transmembrane helix</keyword>
<feature type="transmembrane region" description="Helical" evidence="1">
    <location>
        <begin position="12"/>
        <end position="31"/>
    </location>
</feature>
<dbReference type="AlphaFoldDB" id="A0A507SM14"/>
<proteinExistence type="predicted"/>
<organism evidence="2 3">
    <name type="scientific">Mycoplasmopsis mucosicanis</name>
    <dbReference type="NCBI Taxonomy" id="458208"/>
    <lineage>
        <taxon>Bacteria</taxon>
        <taxon>Bacillati</taxon>
        <taxon>Mycoplasmatota</taxon>
        <taxon>Mycoplasmoidales</taxon>
        <taxon>Metamycoplasmataceae</taxon>
        <taxon>Mycoplasmopsis</taxon>
    </lineage>
</organism>
<dbReference type="RefSeq" id="WP_141484181.1">
    <property type="nucleotide sequence ID" value="NZ_SMDN01000018.1"/>
</dbReference>
<name>A0A507SM14_9BACT</name>
<dbReference type="Proteomes" id="UP000320801">
    <property type="component" value="Unassembled WGS sequence"/>
</dbReference>
<reference evidence="2 3" key="1">
    <citation type="submission" date="2019-03" db="EMBL/GenBank/DDBJ databases">
        <title>Characterization of a novel Mycoplasma cynos real-time PCR assay.</title>
        <authorList>
            <person name="Tallmadge R.L."/>
            <person name="Mitchell P.K."/>
            <person name="Goodman L."/>
        </authorList>
    </citation>
    <scope>NUCLEOTIDE SEQUENCE [LARGE SCALE GENOMIC DNA]</scope>
    <source>
        <strain evidence="2 3">1642</strain>
    </source>
</reference>
<sequence>MDQSDLDRISLVHWIIFVVFSVVFCVCILFSSSLIIGYVIGASVSFLIYMLRVFFSLKLLLSKRAAFGLSTLNFLCSLTLIGCVLAIIIMVNKFSNNTEFNAYRPINIFTFCFGINNIPLAILITFVLKSKNKRKGAHGRNN</sequence>
<protein>
    <submittedName>
        <fullName evidence="2">Uncharacterized protein</fullName>
    </submittedName>
</protein>
<comment type="caution">
    <text evidence="2">The sequence shown here is derived from an EMBL/GenBank/DDBJ whole genome shotgun (WGS) entry which is preliminary data.</text>
</comment>
<dbReference type="EMBL" id="SMDN01000018">
    <property type="protein sequence ID" value="TQC51305.1"/>
    <property type="molecule type" value="Genomic_DNA"/>
</dbReference>
<evidence type="ECO:0000256" key="1">
    <source>
        <dbReference type="SAM" id="Phobius"/>
    </source>
</evidence>
<accession>A0A507SM14</accession>
<evidence type="ECO:0000313" key="3">
    <source>
        <dbReference type="Proteomes" id="UP000320801"/>
    </source>
</evidence>
<keyword evidence="1" id="KW-0472">Membrane</keyword>
<feature type="transmembrane region" description="Helical" evidence="1">
    <location>
        <begin position="37"/>
        <end position="55"/>
    </location>
</feature>
<dbReference type="OrthoDB" id="400730at2"/>
<keyword evidence="1" id="KW-0812">Transmembrane</keyword>